<evidence type="ECO:0000256" key="1">
    <source>
        <dbReference type="SAM" id="MobiDB-lite"/>
    </source>
</evidence>
<evidence type="ECO:0008006" key="5">
    <source>
        <dbReference type="Google" id="ProtNLM"/>
    </source>
</evidence>
<organism evidence="3 4">
    <name type="scientific">Wenjunlia vitaminophila</name>
    <name type="common">Streptomyces vitaminophilus</name>
    <dbReference type="NCBI Taxonomy" id="76728"/>
    <lineage>
        <taxon>Bacteria</taxon>
        <taxon>Bacillati</taxon>
        <taxon>Actinomycetota</taxon>
        <taxon>Actinomycetes</taxon>
        <taxon>Kitasatosporales</taxon>
        <taxon>Streptomycetaceae</taxon>
        <taxon>Wenjunlia</taxon>
    </lineage>
</organism>
<accession>A0A0T6LRU8</accession>
<feature type="region of interest" description="Disordered" evidence="1">
    <location>
        <begin position="42"/>
        <end position="68"/>
    </location>
</feature>
<gene>
    <name evidence="3" type="ORF">AQ490_24090</name>
</gene>
<evidence type="ECO:0000313" key="3">
    <source>
        <dbReference type="EMBL" id="KRV48625.1"/>
    </source>
</evidence>
<feature type="signal peptide" evidence="2">
    <location>
        <begin position="1"/>
        <end position="42"/>
    </location>
</feature>
<sequence length="247" mass="25844">MSTPHDNGTPTSATVPVLGRRLRALAGLGLVCGLLLASSACSSDDDGSPSSSSDGTTDSQPGGDPGVVIDTMKVCDTVDLAPLEKVLQSPGYEFGPEDVPRGVGVDPGGPQCAAQLKLPLVGQGDAKQELIPARLNVAVVAYGDRAEADKQFQDRIGASKKFEGSQVEQLTGGDWTRGEVVSVTSASDNLVHALVQKDTYLVKIYLQVSSDESYSAKLPFTHEQVRAQVVSMMRADLFPAVDEAVTA</sequence>
<evidence type="ECO:0000313" key="4">
    <source>
        <dbReference type="Proteomes" id="UP000050867"/>
    </source>
</evidence>
<dbReference type="EMBL" id="LLZU01000020">
    <property type="protein sequence ID" value="KRV48625.1"/>
    <property type="molecule type" value="Genomic_DNA"/>
</dbReference>
<comment type="caution">
    <text evidence="3">The sequence shown here is derived from an EMBL/GenBank/DDBJ whole genome shotgun (WGS) entry which is preliminary data.</text>
</comment>
<name>A0A0T6LRU8_WENVI</name>
<keyword evidence="2" id="KW-0732">Signal</keyword>
<dbReference type="RefSeq" id="WP_018386343.1">
    <property type="nucleotide sequence ID" value="NZ_LLZU01000020.1"/>
</dbReference>
<evidence type="ECO:0000256" key="2">
    <source>
        <dbReference type="SAM" id="SignalP"/>
    </source>
</evidence>
<proteinExistence type="predicted"/>
<dbReference type="AlphaFoldDB" id="A0A0T6LRU8"/>
<protein>
    <recommendedName>
        <fullName evidence="5">DUF5642 domain-containing protein</fullName>
    </recommendedName>
</protein>
<feature type="chain" id="PRO_5038529702" description="DUF5642 domain-containing protein" evidence="2">
    <location>
        <begin position="43"/>
        <end position="247"/>
    </location>
</feature>
<keyword evidence="4" id="KW-1185">Reference proteome</keyword>
<reference evidence="3 4" key="1">
    <citation type="submission" date="2015-10" db="EMBL/GenBank/DDBJ databases">
        <title>Draft genome sequence of pyrrolomycin-producing Streptomyces vitaminophilus.</title>
        <authorList>
            <person name="Graham D.E."/>
            <person name="Mahan K.M."/>
            <person name="Klingeman D.M."/>
            <person name="Hettich R.L."/>
            <person name="Parry R.J."/>
        </authorList>
    </citation>
    <scope>NUCLEOTIDE SEQUENCE [LARGE SCALE GENOMIC DNA]</scope>
    <source>
        <strain evidence="3 4">ATCC 31673</strain>
    </source>
</reference>
<dbReference type="Proteomes" id="UP000050867">
    <property type="component" value="Unassembled WGS sequence"/>
</dbReference>
<feature type="compositionally biased region" description="Low complexity" evidence="1">
    <location>
        <begin position="42"/>
        <end position="62"/>
    </location>
</feature>